<evidence type="ECO:0000256" key="1">
    <source>
        <dbReference type="ARBA" id="ARBA00009913"/>
    </source>
</evidence>
<feature type="domain" description="Resolvase/invertase-type recombinase catalytic" evidence="8">
    <location>
        <begin position="1"/>
        <end position="134"/>
    </location>
</feature>
<organism evidence="9 10">
    <name type="scientific">Adhaeribacter rhizoryzae</name>
    <dbReference type="NCBI Taxonomy" id="2607907"/>
    <lineage>
        <taxon>Bacteria</taxon>
        <taxon>Pseudomonadati</taxon>
        <taxon>Bacteroidota</taxon>
        <taxon>Cytophagia</taxon>
        <taxon>Cytophagales</taxon>
        <taxon>Hymenobacteraceae</taxon>
        <taxon>Adhaeribacter</taxon>
    </lineage>
</organism>
<keyword evidence="3" id="KW-0230">DNA invertase</keyword>
<sequence length="200" mass="22094">MKIGYARVSTQDQKLELQIDALEQDGCERIYQEKKSGKNKERPELEQMLAQLRPGDIVVVWKLDRLGRSLKDLVSLMDEFRSKGVEFISLKDGINTTTITGRFTFNIFASLSEFIRELIVENTMAGITAARARGKKGGRPAGLSPAAIEKAKKAARLHGAGLSASEIMNSLNIKSSATLYKYLKYAGAQVAGWRQAPTTK</sequence>
<keyword evidence="2" id="KW-0229">DNA integration</keyword>
<comment type="similarity">
    <text evidence="1">Belongs to the site-specific recombinase resolvase family.</text>
</comment>
<evidence type="ECO:0000256" key="6">
    <source>
        <dbReference type="PIRSR" id="PIRSR606118-50"/>
    </source>
</evidence>
<keyword evidence="4" id="KW-0238">DNA-binding</keyword>
<feature type="active site" description="O-(5'-phospho-DNA)-serine intermediate" evidence="6 7">
    <location>
        <position position="9"/>
    </location>
</feature>
<dbReference type="Gene3D" id="3.40.50.1390">
    <property type="entry name" value="Resolvase, N-terminal catalytic domain"/>
    <property type="match status" value="1"/>
</dbReference>
<dbReference type="FunFam" id="3.40.50.1390:FF:000001">
    <property type="entry name" value="DNA recombinase"/>
    <property type="match status" value="1"/>
</dbReference>
<dbReference type="InterPro" id="IPR006119">
    <property type="entry name" value="Resolv_N"/>
</dbReference>
<comment type="caution">
    <text evidence="9">The sequence shown here is derived from an EMBL/GenBank/DDBJ whole genome shotgun (WGS) entry which is preliminary data.</text>
</comment>
<dbReference type="InterPro" id="IPR006118">
    <property type="entry name" value="Recombinase_CS"/>
</dbReference>
<keyword evidence="10" id="KW-1185">Reference proteome</keyword>
<dbReference type="EMBL" id="VWSF01000031">
    <property type="protein sequence ID" value="KAA5539662.1"/>
    <property type="molecule type" value="Genomic_DNA"/>
</dbReference>
<evidence type="ECO:0000313" key="10">
    <source>
        <dbReference type="Proteomes" id="UP000323426"/>
    </source>
</evidence>
<dbReference type="RefSeq" id="WP_150092855.1">
    <property type="nucleotide sequence ID" value="NZ_VWSF01000031.1"/>
</dbReference>
<reference evidence="9 10" key="1">
    <citation type="submission" date="2019-09" db="EMBL/GenBank/DDBJ databases">
        <title>Genome sequence and assembly of Adhaeribacter sp.</title>
        <authorList>
            <person name="Chhetri G."/>
        </authorList>
    </citation>
    <scope>NUCLEOTIDE SEQUENCE [LARGE SCALE GENOMIC DNA]</scope>
    <source>
        <strain evidence="9 10">DK36</strain>
    </source>
</reference>
<evidence type="ECO:0000256" key="5">
    <source>
        <dbReference type="ARBA" id="ARBA00023172"/>
    </source>
</evidence>
<dbReference type="CDD" id="cd03768">
    <property type="entry name" value="SR_ResInv"/>
    <property type="match status" value="1"/>
</dbReference>
<dbReference type="GO" id="GO:0000150">
    <property type="term" value="F:DNA strand exchange activity"/>
    <property type="evidence" value="ECO:0007669"/>
    <property type="project" value="UniProtKB-KW"/>
</dbReference>
<evidence type="ECO:0000256" key="3">
    <source>
        <dbReference type="ARBA" id="ARBA00023100"/>
    </source>
</evidence>
<dbReference type="Proteomes" id="UP000323426">
    <property type="component" value="Unassembled WGS sequence"/>
</dbReference>
<evidence type="ECO:0000256" key="4">
    <source>
        <dbReference type="ARBA" id="ARBA00023125"/>
    </source>
</evidence>
<evidence type="ECO:0000313" key="9">
    <source>
        <dbReference type="EMBL" id="KAA5539662.1"/>
    </source>
</evidence>
<dbReference type="PROSITE" id="PS00398">
    <property type="entry name" value="RECOMBINASES_2"/>
    <property type="match status" value="1"/>
</dbReference>
<dbReference type="PANTHER" id="PTHR30461">
    <property type="entry name" value="DNA-INVERTASE FROM LAMBDOID PROPHAGE"/>
    <property type="match status" value="1"/>
</dbReference>
<dbReference type="SUPFAM" id="SSF53041">
    <property type="entry name" value="Resolvase-like"/>
    <property type="match status" value="1"/>
</dbReference>
<evidence type="ECO:0000256" key="2">
    <source>
        <dbReference type="ARBA" id="ARBA00022908"/>
    </source>
</evidence>
<evidence type="ECO:0000256" key="7">
    <source>
        <dbReference type="PROSITE-ProRule" id="PRU10137"/>
    </source>
</evidence>
<keyword evidence="5" id="KW-0233">DNA recombination</keyword>
<dbReference type="SMART" id="SM00857">
    <property type="entry name" value="Resolvase"/>
    <property type="match status" value="1"/>
</dbReference>
<dbReference type="InterPro" id="IPR036162">
    <property type="entry name" value="Resolvase-like_N_sf"/>
</dbReference>
<gene>
    <name evidence="9" type="ORF">F0145_24045</name>
</gene>
<dbReference type="PANTHER" id="PTHR30461:SF2">
    <property type="entry name" value="SERINE RECOMBINASE PINE-RELATED"/>
    <property type="match status" value="1"/>
</dbReference>
<dbReference type="GO" id="GO:0003677">
    <property type="term" value="F:DNA binding"/>
    <property type="evidence" value="ECO:0007669"/>
    <property type="project" value="UniProtKB-KW"/>
</dbReference>
<dbReference type="Pfam" id="PF00239">
    <property type="entry name" value="Resolvase"/>
    <property type="match status" value="1"/>
</dbReference>
<evidence type="ECO:0000259" key="8">
    <source>
        <dbReference type="PROSITE" id="PS51736"/>
    </source>
</evidence>
<dbReference type="PROSITE" id="PS00397">
    <property type="entry name" value="RECOMBINASES_1"/>
    <property type="match status" value="1"/>
</dbReference>
<accession>A0A5M6D043</accession>
<dbReference type="GO" id="GO:0015074">
    <property type="term" value="P:DNA integration"/>
    <property type="evidence" value="ECO:0007669"/>
    <property type="project" value="UniProtKB-KW"/>
</dbReference>
<dbReference type="AlphaFoldDB" id="A0A5M6D043"/>
<proteinExistence type="inferred from homology"/>
<dbReference type="InterPro" id="IPR050639">
    <property type="entry name" value="SSR_resolvase"/>
</dbReference>
<name>A0A5M6D043_9BACT</name>
<protein>
    <submittedName>
        <fullName evidence="9">Recombinase family protein</fullName>
    </submittedName>
</protein>
<dbReference type="PROSITE" id="PS51736">
    <property type="entry name" value="RECOMBINASES_3"/>
    <property type="match status" value="1"/>
</dbReference>